<evidence type="ECO:0000313" key="4">
    <source>
        <dbReference type="Proteomes" id="UP001233172"/>
    </source>
</evidence>
<protein>
    <submittedName>
        <fullName evidence="3">Transcription termination factor mitochondrial isoform X1</fullName>
    </submittedName>
</protein>
<dbReference type="AlphaFoldDB" id="A0AAD8BHC3"/>
<dbReference type="PANTHER" id="PTHR15437">
    <property type="entry name" value="TRANSCRIPTION TERMINATION FACTOR, MITOCHONDRIAL"/>
    <property type="match status" value="1"/>
</dbReference>
<dbReference type="InterPro" id="IPR038538">
    <property type="entry name" value="MTERF_sf"/>
</dbReference>
<reference evidence="3" key="1">
    <citation type="journal article" date="2023" name="PLoS Negl. Trop. Dis.">
        <title>A genome sequence for Biomphalaria pfeifferi, the major vector snail for the human-infecting parasite Schistosoma mansoni.</title>
        <authorList>
            <person name="Bu L."/>
            <person name="Lu L."/>
            <person name="Laidemitt M.R."/>
            <person name="Zhang S.M."/>
            <person name="Mutuku M."/>
            <person name="Mkoji G."/>
            <person name="Steinauer M."/>
            <person name="Loker E.S."/>
        </authorList>
    </citation>
    <scope>NUCLEOTIDE SEQUENCE</scope>
    <source>
        <strain evidence="3">KasaAsao</strain>
    </source>
</reference>
<dbReference type="GO" id="GO:0005759">
    <property type="term" value="C:mitochondrial matrix"/>
    <property type="evidence" value="ECO:0007669"/>
    <property type="project" value="TreeGrafter"/>
</dbReference>
<evidence type="ECO:0000256" key="2">
    <source>
        <dbReference type="ARBA" id="ARBA00022946"/>
    </source>
</evidence>
<proteinExistence type="inferred from homology"/>
<evidence type="ECO:0000256" key="1">
    <source>
        <dbReference type="ARBA" id="ARBA00007692"/>
    </source>
</evidence>
<keyword evidence="2" id="KW-0809">Transit peptide</keyword>
<accession>A0AAD8BHC3</accession>
<gene>
    <name evidence="3" type="ORF">Bpfe_016484</name>
</gene>
<dbReference type="EMBL" id="JASAOG010000081">
    <property type="protein sequence ID" value="KAK0053993.1"/>
    <property type="molecule type" value="Genomic_DNA"/>
</dbReference>
<dbReference type="Gene3D" id="1.25.70.10">
    <property type="entry name" value="Transcription termination factor 3, mitochondrial"/>
    <property type="match status" value="1"/>
</dbReference>
<name>A0AAD8BHC3_BIOPF</name>
<evidence type="ECO:0000313" key="3">
    <source>
        <dbReference type="EMBL" id="KAK0053993.1"/>
    </source>
</evidence>
<sequence length="348" mass="40467">MQNKMQFMKRLTKYFFKLKVSEYRKRCTGKNICLTRVHYSSLNQQCIQQSNRNYCSPASVPLPHFIILQKKFATLPLSFQQCHNYLISNALHTSSTEVSQEESDDDKGKDKGLTPKRLKLLSTLFDYPVEEVPEVIAKYKFLNHLSLSLITDKVKIMQDYNLSQSFMKNNMRIMYHSSTWELQKRLELLKTHGFLEKNPVLHIDKLGHYLECPNEIFHLGFQKLCNEYKSLEGCSNQEEYIQKRLCCSKESSHLLVSSYPLNRGVSNAKLKEFLDFVLIEANLSPDVVINNMRLCSFSVTRLRDRFKIMQSANISKERCEVTNKVHIENHSKLVSSTTQLTAAQLCNL</sequence>
<dbReference type="PANTHER" id="PTHR15437:SF6">
    <property type="entry name" value="TRANSCRIPTION TERMINATION FACTOR, MITOCHONDRIAL"/>
    <property type="match status" value="1"/>
</dbReference>
<dbReference type="InterPro" id="IPR003690">
    <property type="entry name" value="MTERF"/>
</dbReference>
<dbReference type="GO" id="GO:0006393">
    <property type="term" value="P:termination of mitochondrial transcription"/>
    <property type="evidence" value="ECO:0007669"/>
    <property type="project" value="TreeGrafter"/>
</dbReference>
<comment type="caution">
    <text evidence="3">The sequence shown here is derived from an EMBL/GenBank/DDBJ whole genome shotgun (WGS) entry which is preliminary data.</text>
</comment>
<keyword evidence="4" id="KW-1185">Reference proteome</keyword>
<dbReference type="Proteomes" id="UP001233172">
    <property type="component" value="Unassembled WGS sequence"/>
</dbReference>
<comment type="similarity">
    <text evidence="1">Belongs to the mTERF family.</text>
</comment>
<dbReference type="GO" id="GO:0003676">
    <property type="term" value="F:nucleic acid binding"/>
    <property type="evidence" value="ECO:0007669"/>
    <property type="project" value="InterPro"/>
</dbReference>
<reference evidence="3" key="2">
    <citation type="submission" date="2023-04" db="EMBL/GenBank/DDBJ databases">
        <authorList>
            <person name="Bu L."/>
            <person name="Lu L."/>
            <person name="Laidemitt M.R."/>
            <person name="Zhang S.M."/>
            <person name="Mutuku M."/>
            <person name="Mkoji G."/>
            <person name="Steinauer M."/>
            <person name="Loker E.S."/>
        </authorList>
    </citation>
    <scope>NUCLEOTIDE SEQUENCE</scope>
    <source>
        <strain evidence="3">KasaAsao</strain>
        <tissue evidence="3">Whole Snail</tissue>
    </source>
</reference>
<organism evidence="3 4">
    <name type="scientific">Biomphalaria pfeifferi</name>
    <name type="common">Bloodfluke planorb</name>
    <name type="synonym">Freshwater snail</name>
    <dbReference type="NCBI Taxonomy" id="112525"/>
    <lineage>
        <taxon>Eukaryota</taxon>
        <taxon>Metazoa</taxon>
        <taxon>Spiralia</taxon>
        <taxon>Lophotrochozoa</taxon>
        <taxon>Mollusca</taxon>
        <taxon>Gastropoda</taxon>
        <taxon>Heterobranchia</taxon>
        <taxon>Euthyneura</taxon>
        <taxon>Panpulmonata</taxon>
        <taxon>Hygrophila</taxon>
        <taxon>Lymnaeoidea</taxon>
        <taxon>Planorbidae</taxon>
        <taxon>Biomphalaria</taxon>
    </lineage>
</organism>